<gene>
    <name evidence="2" type="ORF">B1A_04195</name>
</gene>
<comment type="caution">
    <text evidence="2">The sequence shown here is derived from an EMBL/GenBank/DDBJ whole genome shotgun (WGS) entry which is preliminary data.</text>
</comment>
<dbReference type="AlphaFoldDB" id="T1CXY1"/>
<sequence length="156" mass="17990">MIMRQPIKQAIQVAGILWGTLWISTLASAFELGEPGYYGPVVVGPGPAPQLISPQPVWVAPTPYGVAPPPPLYLRVPPRVWRHWPNFCVQYAACGRPVYFVRNSWYLGAFVPYYRLHPEFWHREGGPWMREGHPEGERWREGDRGRWREGGDHEHH</sequence>
<organism evidence="2">
    <name type="scientific">mine drainage metagenome</name>
    <dbReference type="NCBI Taxonomy" id="410659"/>
    <lineage>
        <taxon>unclassified sequences</taxon>
        <taxon>metagenomes</taxon>
        <taxon>ecological metagenomes</taxon>
    </lineage>
</organism>
<evidence type="ECO:0000256" key="1">
    <source>
        <dbReference type="SAM" id="MobiDB-lite"/>
    </source>
</evidence>
<evidence type="ECO:0000313" key="2">
    <source>
        <dbReference type="EMBL" id="EQD74995.1"/>
    </source>
</evidence>
<reference evidence="2" key="2">
    <citation type="journal article" date="2014" name="ISME J.">
        <title>Microbial stratification in low pH oxic and suboxic macroscopic growths along an acid mine drainage.</title>
        <authorList>
            <person name="Mendez-Garcia C."/>
            <person name="Mesa V."/>
            <person name="Sprenger R.R."/>
            <person name="Richter M."/>
            <person name="Diez M.S."/>
            <person name="Solano J."/>
            <person name="Bargiela R."/>
            <person name="Golyshina O.V."/>
            <person name="Manteca A."/>
            <person name="Ramos J.L."/>
            <person name="Gallego J.R."/>
            <person name="Llorente I."/>
            <person name="Martins Dos Santos V.A."/>
            <person name="Jensen O.N."/>
            <person name="Pelaez A.I."/>
            <person name="Sanchez J."/>
            <person name="Ferrer M."/>
        </authorList>
    </citation>
    <scope>NUCLEOTIDE SEQUENCE</scope>
</reference>
<proteinExistence type="predicted"/>
<reference evidence="2" key="1">
    <citation type="submission" date="2013-08" db="EMBL/GenBank/DDBJ databases">
        <authorList>
            <person name="Mendez C."/>
            <person name="Richter M."/>
            <person name="Ferrer M."/>
            <person name="Sanchez J."/>
        </authorList>
    </citation>
    <scope>NUCLEOTIDE SEQUENCE</scope>
</reference>
<feature type="region of interest" description="Disordered" evidence="1">
    <location>
        <begin position="132"/>
        <end position="156"/>
    </location>
</feature>
<protein>
    <submittedName>
        <fullName evidence="2">Secreted protein</fullName>
    </submittedName>
</protein>
<accession>T1CXY1</accession>
<name>T1CXY1_9ZZZZ</name>
<dbReference type="EMBL" id="AUZX01003040">
    <property type="protein sequence ID" value="EQD74995.1"/>
    <property type="molecule type" value="Genomic_DNA"/>
</dbReference>